<dbReference type="HOGENOM" id="CLU_1650386_0_0_5"/>
<feature type="signal peptide" evidence="1">
    <location>
        <begin position="1"/>
        <end position="19"/>
    </location>
</feature>
<dbReference type="EMBL" id="AAMO01000004">
    <property type="protein sequence ID" value="EAQ03330.1"/>
    <property type="molecule type" value="Genomic_DNA"/>
</dbReference>
<dbReference type="Proteomes" id="UP000004318">
    <property type="component" value="Unassembled WGS sequence"/>
</dbReference>
<dbReference type="OrthoDB" id="7866364at2"/>
<accession>A3TWX0</accession>
<proteinExistence type="predicted"/>
<feature type="chain" id="PRO_5002660383" evidence="1">
    <location>
        <begin position="20"/>
        <end position="160"/>
    </location>
</feature>
<evidence type="ECO:0000313" key="2">
    <source>
        <dbReference type="EMBL" id="EAQ03330.1"/>
    </source>
</evidence>
<evidence type="ECO:0000256" key="1">
    <source>
        <dbReference type="SAM" id="SignalP"/>
    </source>
</evidence>
<dbReference type="RefSeq" id="WP_009804630.1">
    <property type="nucleotide sequence ID" value="NZ_CH724131.1"/>
</dbReference>
<reference evidence="2 3" key="1">
    <citation type="journal article" date="2010" name="J. Bacteriol.">
        <title>Genome sequences of Oceanicola granulosus HTCC2516(T) and Oceanicola batsensis HTCC2597(TDelta).</title>
        <authorList>
            <person name="Thrash J.C."/>
            <person name="Cho J.C."/>
            <person name="Vergin K.L."/>
            <person name="Giovannoni S.J."/>
        </authorList>
    </citation>
    <scope>NUCLEOTIDE SEQUENCE [LARGE SCALE GENOMIC DNA]</scope>
    <source>
        <strain evidence="3">ATCC BAA-863 / DSM 15984 / KCTC 12145 / HTCC2597</strain>
    </source>
</reference>
<gene>
    <name evidence="2" type="ORF">OB2597_01882</name>
</gene>
<dbReference type="GO" id="GO:0005840">
    <property type="term" value="C:ribosome"/>
    <property type="evidence" value="ECO:0007669"/>
    <property type="project" value="UniProtKB-KW"/>
</dbReference>
<dbReference type="STRING" id="252305.OB2597_01882"/>
<keyword evidence="3" id="KW-1185">Reference proteome</keyword>
<sequence>MRIIIFLAGLAALAGCAYTGPFHVPPPNGHAARVPTEHARNRVQTYVYAQVVTTLDGAPVQGAACGLTSAEIDLGFQTPAQIDLPVYHRPPPPARLTCRHGDRQGSILLHPRRVAEIPGEPGPRSLDVFVSLMTNAVAATLDLWTYVRKGDRIVIELGGA</sequence>
<protein>
    <submittedName>
        <fullName evidence="2">50S ribosomal protein L13</fullName>
    </submittedName>
</protein>
<evidence type="ECO:0000313" key="3">
    <source>
        <dbReference type="Proteomes" id="UP000004318"/>
    </source>
</evidence>
<comment type="caution">
    <text evidence="2">The sequence shown here is derived from an EMBL/GenBank/DDBJ whole genome shotgun (WGS) entry which is preliminary data.</text>
</comment>
<keyword evidence="2" id="KW-0687">Ribonucleoprotein</keyword>
<organism evidence="2 3">
    <name type="scientific">Pseudooceanicola batsensis (strain ATCC BAA-863 / DSM 15984 / KCTC 12145 / HTCC2597)</name>
    <name type="common">Oceanicola batsensis</name>
    <dbReference type="NCBI Taxonomy" id="252305"/>
    <lineage>
        <taxon>Bacteria</taxon>
        <taxon>Pseudomonadati</taxon>
        <taxon>Pseudomonadota</taxon>
        <taxon>Alphaproteobacteria</taxon>
        <taxon>Rhodobacterales</taxon>
        <taxon>Paracoccaceae</taxon>
        <taxon>Pseudooceanicola</taxon>
    </lineage>
</organism>
<keyword evidence="2" id="KW-0689">Ribosomal protein</keyword>
<keyword evidence="1" id="KW-0732">Signal</keyword>
<dbReference type="AlphaFoldDB" id="A3TWX0"/>
<name>A3TWX0_PSEBH</name>
<dbReference type="PROSITE" id="PS51257">
    <property type="entry name" value="PROKAR_LIPOPROTEIN"/>
    <property type="match status" value="1"/>
</dbReference>